<protein>
    <submittedName>
        <fullName evidence="3">Acyltransferase</fullName>
    </submittedName>
</protein>
<feature type="transmembrane region" description="Helical" evidence="1">
    <location>
        <begin position="361"/>
        <end position="381"/>
    </location>
</feature>
<evidence type="ECO:0000313" key="4">
    <source>
        <dbReference type="Proteomes" id="UP000323946"/>
    </source>
</evidence>
<dbReference type="AlphaFoldDB" id="A0A5M7C8Q5"/>
<organism evidence="3 4">
    <name type="scientific">Saccharopolyspora hirsuta</name>
    <dbReference type="NCBI Taxonomy" id="1837"/>
    <lineage>
        <taxon>Bacteria</taxon>
        <taxon>Bacillati</taxon>
        <taxon>Actinomycetota</taxon>
        <taxon>Actinomycetes</taxon>
        <taxon>Pseudonocardiales</taxon>
        <taxon>Pseudonocardiaceae</taxon>
        <taxon>Saccharopolyspora</taxon>
    </lineage>
</organism>
<dbReference type="EMBL" id="VWPH01000001">
    <property type="protein sequence ID" value="KAA5838422.1"/>
    <property type="molecule type" value="Genomic_DNA"/>
</dbReference>
<feature type="transmembrane region" description="Helical" evidence="1">
    <location>
        <begin position="93"/>
        <end position="112"/>
    </location>
</feature>
<feature type="transmembrane region" description="Helical" evidence="1">
    <location>
        <begin position="257"/>
        <end position="279"/>
    </location>
</feature>
<feature type="transmembrane region" description="Helical" evidence="1">
    <location>
        <begin position="52"/>
        <end position="73"/>
    </location>
</feature>
<keyword evidence="1" id="KW-0812">Transmembrane</keyword>
<reference evidence="3 4" key="1">
    <citation type="submission" date="2019-09" db="EMBL/GenBank/DDBJ databases">
        <title>Draft genome sequence of the thermophilic Saccharopolyspora hirsuta VKM Ac-666T.</title>
        <authorList>
            <person name="Lobastova T.G."/>
            <person name="Fokina V."/>
            <person name="Bragin E.Y."/>
            <person name="Shtratnikova V.Y."/>
            <person name="Starodumova I.P."/>
            <person name="Tarlachkov S.V."/>
            <person name="Donova M.V."/>
        </authorList>
    </citation>
    <scope>NUCLEOTIDE SEQUENCE [LARGE SCALE GENOMIC DNA]</scope>
    <source>
        <strain evidence="3 4">VKM Ac-666</strain>
    </source>
</reference>
<keyword evidence="4" id="KW-1185">Reference proteome</keyword>
<proteinExistence type="predicted"/>
<dbReference type="GO" id="GO:0016747">
    <property type="term" value="F:acyltransferase activity, transferring groups other than amino-acyl groups"/>
    <property type="evidence" value="ECO:0007669"/>
    <property type="project" value="InterPro"/>
</dbReference>
<feature type="transmembrane region" description="Helical" evidence="1">
    <location>
        <begin position="291"/>
        <end position="312"/>
    </location>
</feature>
<accession>A0A5M7C8Q5</accession>
<evidence type="ECO:0000259" key="2">
    <source>
        <dbReference type="Pfam" id="PF01757"/>
    </source>
</evidence>
<keyword evidence="3" id="KW-0808">Transferase</keyword>
<feature type="transmembrane region" description="Helical" evidence="1">
    <location>
        <begin position="173"/>
        <end position="191"/>
    </location>
</feature>
<feature type="transmembrane region" description="Helical" evidence="1">
    <location>
        <begin position="203"/>
        <end position="221"/>
    </location>
</feature>
<name>A0A5M7C8Q5_SACHI</name>
<comment type="caution">
    <text evidence="3">The sequence shown here is derived from an EMBL/GenBank/DDBJ whole genome shotgun (WGS) entry which is preliminary data.</text>
</comment>
<keyword evidence="1" id="KW-0472">Membrane</keyword>
<feature type="transmembrane region" description="Helical" evidence="1">
    <location>
        <begin position="402"/>
        <end position="435"/>
    </location>
</feature>
<feature type="transmembrane region" description="Helical" evidence="1">
    <location>
        <begin position="333"/>
        <end position="355"/>
    </location>
</feature>
<keyword evidence="1" id="KW-1133">Transmembrane helix</keyword>
<evidence type="ECO:0000313" key="3">
    <source>
        <dbReference type="EMBL" id="KAA5838422.1"/>
    </source>
</evidence>
<gene>
    <name evidence="3" type="ORF">F1721_00055</name>
</gene>
<evidence type="ECO:0000256" key="1">
    <source>
        <dbReference type="SAM" id="Phobius"/>
    </source>
</evidence>
<keyword evidence="3" id="KW-0012">Acyltransferase</keyword>
<sequence length="449" mass="47458">MCCGVLNFYASAGSEFVRARSRGEAALTISRADIAPAPVAGSGPFRDRVLDLVRAGCLVVVVVLHAMMAGIEVGDDGVRITNALENQGWFTPVSWGVQVMPLFFVVGGFAGVTQWRRMRDSGATPADFARARLVRLARPALVAFAAIAVALAVAGVAGVPAELLAQVGFRMGQPMWFLGVYLGTSALVPLLCRQHERAPRVTLALLVAVAFGVDLVAIATAVPVVGFVNLAFVWLAVQQIGFWYADGWFRFRSNGQLLAGAVGAFALLLASTTSGLYPADMLANLNPPTTNLVLLGVVQVCVLARFADRLAVLVDRPGLRSAVDAIGKHSLTVYLWHMPAVVLFAAALLVLGFPWPEPLSAAWWLTRGAWLAGIALVLVPLATRLGRFEHGAGIPRRTRGFAAAGVVVAIAAVLTVLVVGFTVGSAAIAALLLLISLRMQRIRQATVDI</sequence>
<feature type="domain" description="Acyltransferase 3" evidence="2">
    <location>
        <begin position="50"/>
        <end position="378"/>
    </location>
</feature>
<dbReference type="InterPro" id="IPR002656">
    <property type="entry name" value="Acyl_transf_3_dom"/>
</dbReference>
<dbReference type="Pfam" id="PF01757">
    <property type="entry name" value="Acyl_transf_3"/>
    <property type="match status" value="1"/>
</dbReference>
<feature type="transmembrane region" description="Helical" evidence="1">
    <location>
        <begin position="140"/>
        <end position="161"/>
    </location>
</feature>
<dbReference type="OrthoDB" id="8206682at2"/>
<dbReference type="Proteomes" id="UP000323946">
    <property type="component" value="Unassembled WGS sequence"/>
</dbReference>